<evidence type="ECO:0000256" key="7">
    <source>
        <dbReference type="SAM" id="Phobius"/>
    </source>
</evidence>
<dbReference type="PANTHER" id="PTHR40074">
    <property type="entry name" value="O-ACETYLTRANSFERASE WECH"/>
    <property type="match status" value="1"/>
</dbReference>
<feature type="transmembrane region" description="Helical" evidence="7">
    <location>
        <begin position="274"/>
        <end position="295"/>
    </location>
</feature>
<dbReference type="EMBL" id="BAAACP010000016">
    <property type="protein sequence ID" value="GAA0865615.1"/>
    <property type="molecule type" value="Genomic_DNA"/>
</dbReference>
<protein>
    <submittedName>
        <fullName evidence="9">Acyltransferase</fullName>
    </submittedName>
</protein>
<dbReference type="GO" id="GO:0016746">
    <property type="term" value="F:acyltransferase activity"/>
    <property type="evidence" value="ECO:0007669"/>
    <property type="project" value="UniProtKB-KW"/>
</dbReference>
<feature type="transmembrane region" description="Helical" evidence="7">
    <location>
        <begin position="219"/>
        <end position="236"/>
    </location>
</feature>
<dbReference type="RefSeq" id="WP_346046292.1">
    <property type="nucleotide sequence ID" value="NZ_BAAACP010000016.1"/>
</dbReference>
<keyword evidence="6 7" id="KW-0472">Membrane</keyword>
<dbReference type="PANTHER" id="PTHR40074:SF2">
    <property type="entry name" value="O-ACETYLTRANSFERASE WECH"/>
    <property type="match status" value="1"/>
</dbReference>
<evidence type="ECO:0000256" key="4">
    <source>
        <dbReference type="ARBA" id="ARBA00022692"/>
    </source>
</evidence>
<dbReference type="InterPro" id="IPR002656">
    <property type="entry name" value="Acyl_transf_3_dom"/>
</dbReference>
<feature type="transmembrane region" description="Helical" evidence="7">
    <location>
        <begin position="91"/>
        <end position="111"/>
    </location>
</feature>
<name>A0ABN1M8G1_9FIRM</name>
<feature type="transmembrane region" description="Helical" evidence="7">
    <location>
        <begin position="242"/>
        <end position="262"/>
    </location>
</feature>
<evidence type="ECO:0000256" key="1">
    <source>
        <dbReference type="ARBA" id="ARBA00004651"/>
    </source>
</evidence>
<feature type="transmembrane region" description="Helical" evidence="7">
    <location>
        <begin position="51"/>
        <end position="70"/>
    </location>
</feature>
<gene>
    <name evidence="9" type="ORF">GCM10008917_23770</name>
</gene>
<evidence type="ECO:0000256" key="5">
    <source>
        <dbReference type="ARBA" id="ARBA00022989"/>
    </source>
</evidence>
<feature type="transmembrane region" description="Helical" evidence="7">
    <location>
        <begin position="307"/>
        <end position="328"/>
    </location>
</feature>
<feature type="transmembrane region" description="Helical" evidence="7">
    <location>
        <begin position="131"/>
        <end position="153"/>
    </location>
</feature>
<feature type="transmembrane region" description="Helical" evidence="7">
    <location>
        <begin position="165"/>
        <end position="182"/>
    </location>
</feature>
<dbReference type="Proteomes" id="UP001400965">
    <property type="component" value="Unassembled WGS sequence"/>
</dbReference>
<keyword evidence="9" id="KW-0012">Acyltransferase</keyword>
<comment type="similarity">
    <text evidence="2">Belongs to the acyltransferase 3 family.</text>
</comment>
<sequence>MSKQKLPELQVFSGIAILCVVLIHSNAYYLSNVLNLQAYTDAKFIVRLLDNFIHGGVQMFIFIAGYKYALNNIDEQYKNYAIKKLESVIKPFLIISIIFFVRNIILNLEYFNSISIIATFKLLTKQFINIFIGYNVAYHLWYIPMYLFIVLTYPIIYRLFKNDKLRVLIIITVIYAQRKLGINNFNFFKHPFDFVYFYLFFEMGVIFCKYDIKDKIKKWNVKIICIYIVAAIVLTINPIPKLYGLIQTYLLWPFCAVAYYLLSLKLVNNKLLKYLGKYSFYIFLLHEPIICTKMSSILKSTGNYNSIIYVLINAVLTIICTMIVYKIIEKTFLKNILFNKDKKSVQLAEKEFEISI</sequence>
<organism evidence="9 10">
    <name type="scientific">Paraclostridium tenue</name>
    <dbReference type="NCBI Taxonomy" id="1737"/>
    <lineage>
        <taxon>Bacteria</taxon>
        <taxon>Bacillati</taxon>
        <taxon>Bacillota</taxon>
        <taxon>Clostridia</taxon>
        <taxon>Peptostreptococcales</taxon>
        <taxon>Peptostreptococcaceae</taxon>
        <taxon>Paraclostridium</taxon>
    </lineage>
</organism>
<feature type="transmembrane region" description="Helical" evidence="7">
    <location>
        <begin position="12"/>
        <end position="31"/>
    </location>
</feature>
<comment type="caution">
    <text evidence="9">The sequence shown here is derived from an EMBL/GenBank/DDBJ whole genome shotgun (WGS) entry which is preliminary data.</text>
</comment>
<evidence type="ECO:0000256" key="6">
    <source>
        <dbReference type="ARBA" id="ARBA00023136"/>
    </source>
</evidence>
<accession>A0ABN1M8G1</accession>
<keyword evidence="3" id="KW-1003">Cell membrane</keyword>
<keyword evidence="5 7" id="KW-1133">Transmembrane helix</keyword>
<dbReference type="Pfam" id="PF01757">
    <property type="entry name" value="Acyl_transf_3"/>
    <property type="match status" value="1"/>
</dbReference>
<feature type="domain" description="Acyltransferase 3" evidence="8">
    <location>
        <begin position="14"/>
        <end position="325"/>
    </location>
</feature>
<evidence type="ECO:0000256" key="2">
    <source>
        <dbReference type="ARBA" id="ARBA00007400"/>
    </source>
</evidence>
<evidence type="ECO:0000259" key="8">
    <source>
        <dbReference type="Pfam" id="PF01757"/>
    </source>
</evidence>
<proteinExistence type="inferred from homology"/>
<evidence type="ECO:0000313" key="10">
    <source>
        <dbReference type="Proteomes" id="UP001400965"/>
    </source>
</evidence>
<feature type="transmembrane region" description="Helical" evidence="7">
    <location>
        <begin position="194"/>
        <end position="212"/>
    </location>
</feature>
<evidence type="ECO:0000313" key="9">
    <source>
        <dbReference type="EMBL" id="GAA0865615.1"/>
    </source>
</evidence>
<comment type="subcellular location">
    <subcellularLocation>
        <location evidence="1">Cell membrane</location>
        <topology evidence="1">Multi-pass membrane protein</topology>
    </subcellularLocation>
</comment>
<keyword evidence="4 7" id="KW-0812">Transmembrane</keyword>
<keyword evidence="10" id="KW-1185">Reference proteome</keyword>
<reference evidence="9 10" key="1">
    <citation type="journal article" date="2019" name="Int. J. Syst. Evol. Microbiol.">
        <title>The Global Catalogue of Microorganisms (GCM) 10K type strain sequencing project: providing services to taxonomists for standard genome sequencing and annotation.</title>
        <authorList>
            <consortium name="The Broad Institute Genomics Platform"/>
            <consortium name="The Broad Institute Genome Sequencing Center for Infectious Disease"/>
            <person name="Wu L."/>
            <person name="Ma J."/>
        </authorList>
    </citation>
    <scope>NUCLEOTIDE SEQUENCE [LARGE SCALE GENOMIC DNA]</scope>
    <source>
        <strain evidence="9 10">JCM 6486</strain>
    </source>
</reference>
<keyword evidence="9" id="KW-0808">Transferase</keyword>
<evidence type="ECO:0000256" key="3">
    <source>
        <dbReference type="ARBA" id="ARBA00022475"/>
    </source>
</evidence>